<dbReference type="Gene3D" id="3.30.470.20">
    <property type="entry name" value="ATP-grasp fold, B domain"/>
    <property type="match status" value="1"/>
</dbReference>
<dbReference type="Pfam" id="PF03199">
    <property type="entry name" value="GSH_synthase"/>
    <property type="match status" value="1"/>
</dbReference>
<dbReference type="InterPro" id="IPR016185">
    <property type="entry name" value="PreATP-grasp_dom_sf"/>
</dbReference>
<dbReference type="Gene3D" id="3.40.50.1760">
    <property type="entry name" value="Glutathione synthase, substrate-binding domain superfamily, eukaryotic"/>
    <property type="match status" value="1"/>
</dbReference>
<dbReference type="NCBIfam" id="TIGR01986">
    <property type="entry name" value="glut_syn_euk"/>
    <property type="match status" value="1"/>
</dbReference>
<dbReference type="InterPro" id="IPR037013">
    <property type="entry name" value="GSH-S_sub-bd_sf"/>
</dbReference>
<keyword evidence="9 10" id="KW-0460">Magnesium</keyword>
<feature type="binding site" evidence="11">
    <location>
        <position position="154"/>
    </location>
    <ligand>
        <name>ATP</name>
        <dbReference type="ChEBI" id="CHEBI:30616"/>
    </ligand>
</feature>
<feature type="binding site" evidence="13">
    <location>
        <begin position="290"/>
        <end position="293"/>
    </location>
    <ligand>
        <name>substrate</name>
    </ligand>
</feature>
<proteinExistence type="inferred from homology"/>
<organism evidence="15 16">
    <name type="scientific">Cutaneotrichosporon oleaginosum</name>
    <dbReference type="NCBI Taxonomy" id="879819"/>
    <lineage>
        <taxon>Eukaryota</taxon>
        <taxon>Fungi</taxon>
        <taxon>Dikarya</taxon>
        <taxon>Basidiomycota</taxon>
        <taxon>Agaricomycotina</taxon>
        <taxon>Tremellomycetes</taxon>
        <taxon>Trichosporonales</taxon>
        <taxon>Trichosporonaceae</taxon>
        <taxon>Cutaneotrichosporon</taxon>
    </lineage>
</organism>
<dbReference type="OrthoDB" id="2020073at2759"/>
<evidence type="ECO:0000256" key="10">
    <source>
        <dbReference type="PIRNR" id="PIRNR001558"/>
    </source>
</evidence>
<dbReference type="PANTHER" id="PTHR11130">
    <property type="entry name" value="GLUTATHIONE SYNTHETASE"/>
    <property type="match status" value="1"/>
</dbReference>
<evidence type="ECO:0000313" key="16">
    <source>
        <dbReference type="Proteomes" id="UP000053611"/>
    </source>
</evidence>
<feature type="binding site" evidence="11">
    <location>
        <position position="236"/>
    </location>
    <ligand>
        <name>substrate</name>
    </ligand>
</feature>
<evidence type="ECO:0000256" key="11">
    <source>
        <dbReference type="PIRSR" id="PIRSR001558-1"/>
    </source>
</evidence>
<dbReference type="RefSeq" id="XP_018278697.1">
    <property type="nucleotide sequence ID" value="XM_018423254.1"/>
</dbReference>
<comment type="pathway">
    <text evidence="1 10">Sulfur metabolism; glutathione biosynthesis; glutathione from L-cysteine and L-glutamate: step 2/2.</text>
</comment>
<evidence type="ECO:0000256" key="13">
    <source>
        <dbReference type="PIRSR" id="PIRSR001558-3"/>
    </source>
</evidence>
<feature type="binding site" evidence="11">
    <location>
        <begin position="445"/>
        <end position="448"/>
    </location>
    <ligand>
        <name>ATP</name>
        <dbReference type="ChEBI" id="CHEBI:30616"/>
    </ligand>
</feature>
<evidence type="ECO:0000259" key="14">
    <source>
        <dbReference type="Pfam" id="PF03199"/>
    </source>
</evidence>
<feature type="binding site" evidence="11">
    <location>
        <position position="474"/>
    </location>
    <ligand>
        <name>ATP</name>
        <dbReference type="ChEBI" id="CHEBI:30616"/>
    </ligand>
</feature>
<evidence type="ECO:0000256" key="7">
    <source>
        <dbReference type="ARBA" id="ARBA00022741"/>
    </source>
</evidence>
<dbReference type="Gene3D" id="3.30.1490.50">
    <property type="match status" value="1"/>
</dbReference>
<dbReference type="FunFam" id="3.40.50.1760:FF:000001">
    <property type="entry name" value="Glutathione synthetase"/>
    <property type="match status" value="1"/>
</dbReference>
<feature type="binding site" evidence="11">
    <location>
        <position position="329"/>
    </location>
    <ligand>
        <name>ATP</name>
        <dbReference type="ChEBI" id="CHEBI:30616"/>
    </ligand>
</feature>
<dbReference type="EC" id="6.3.2.3" evidence="10"/>
<reference evidence="15 16" key="1">
    <citation type="submission" date="2015-03" db="EMBL/GenBank/DDBJ databases">
        <title>Genomics and transcriptomics of the oil-accumulating basidiomycete yeast T. oleaginosus allow insights into substrate utilization and the diverse evolutionary trajectories of mating systems in fungi.</title>
        <authorList>
            <consortium name="DOE Joint Genome Institute"/>
            <person name="Kourist R."/>
            <person name="Kracht O."/>
            <person name="Bracharz F."/>
            <person name="Lipzen A."/>
            <person name="Nolan M."/>
            <person name="Ohm R."/>
            <person name="Grigoriev I."/>
            <person name="Sun S."/>
            <person name="Heitman J."/>
            <person name="Bruck T."/>
            <person name="Nowrousian M."/>
        </authorList>
    </citation>
    <scope>NUCLEOTIDE SEQUENCE [LARGE SCALE GENOMIC DNA]</scope>
    <source>
        <strain evidence="15 16">IBC0246</strain>
    </source>
</reference>
<dbReference type="GO" id="GO:0000287">
    <property type="term" value="F:magnesium ion binding"/>
    <property type="evidence" value="ECO:0007669"/>
    <property type="project" value="UniProtKB-UniRule"/>
</dbReference>
<dbReference type="EMBL" id="KQ087208">
    <property type="protein sequence ID" value="KLT42206.1"/>
    <property type="molecule type" value="Genomic_DNA"/>
</dbReference>
<dbReference type="AlphaFoldDB" id="A0A0J0XM61"/>
<dbReference type="Proteomes" id="UP000053611">
    <property type="component" value="Unassembled WGS sequence"/>
</dbReference>
<feature type="binding site" evidence="12">
    <location>
        <position position="156"/>
    </location>
    <ligand>
        <name>Mg(2+)</name>
        <dbReference type="ChEBI" id="CHEBI:18420"/>
    </ligand>
</feature>
<comment type="subunit">
    <text evidence="3">Homodimer.</text>
</comment>
<dbReference type="Pfam" id="PF03917">
    <property type="entry name" value="GSH_synth_ATP"/>
    <property type="match status" value="1"/>
</dbReference>
<dbReference type="PIRSF" id="PIRSF001558">
    <property type="entry name" value="GSHase"/>
    <property type="match status" value="1"/>
</dbReference>
<evidence type="ECO:0000256" key="4">
    <source>
        <dbReference type="ARBA" id="ARBA00022598"/>
    </source>
</evidence>
<dbReference type="Gene3D" id="3.30.1490.80">
    <property type="match status" value="1"/>
</dbReference>
<dbReference type="SUPFAM" id="SSF52440">
    <property type="entry name" value="PreATP-grasp domain"/>
    <property type="match status" value="1"/>
</dbReference>
<name>A0A0J0XM61_9TREE</name>
<evidence type="ECO:0000256" key="1">
    <source>
        <dbReference type="ARBA" id="ARBA00004965"/>
    </source>
</evidence>
<keyword evidence="6 10" id="KW-0479">Metal-binding</keyword>
<dbReference type="InterPro" id="IPR005615">
    <property type="entry name" value="Glutathione_synthase"/>
</dbReference>
<comment type="catalytic activity">
    <reaction evidence="10">
        <text>gamma-L-glutamyl-L-cysteine + glycine + ATP = glutathione + ADP + phosphate + H(+)</text>
        <dbReference type="Rhea" id="RHEA:13557"/>
        <dbReference type="ChEBI" id="CHEBI:15378"/>
        <dbReference type="ChEBI" id="CHEBI:30616"/>
        <dbReference type="ChEBI" id="CHEBI:43474"/>
        <dbReference type="ChEBI" id="CHEBI:57305"/>
        <dbReference type="ChEBI" id="CHEBI:57925"/>
        <dbReference type="ChEBI" id="CHEBI:58173"/>
        <dbReference type="ChEBI" id="CHEBI:456216"/>
        <dbReference type="EC" id="6.3.2.3"/>
    </reaction>
</comment>
<evidence type="ECO:0000256" key="12">
    <source>
        <dbReference type="PIRSR" id="PIRSR001558-2"/>
    </source>
</evidence>
<keyword evidence="5 10" id="KW-0317">Glutathione biosynthesis</keyword>
<evidence type="ECO:0000256" key="6">
    <source>
        <dbReference type="ARBA" id="ARBA00022723"/>
    </source>
</evidence>
<feature type="binding site" evidence="11">
    <location>
        <position position="414"/>
    </location>
    <ligand>
        <name>ATP</name>
        <dbReference type="ChEBI" id="CHEBI:30616"/>
    </ligand>
</feature>
<dbReference type="GO" id="GO:0005524">
    <property type="term" value="F:ATP binding"/>
    <property type="evidence" value="ECO:0007669"/>
    <property type="project" value="UniProtKB-UniRule"/>
</dbReference>
<keyword evidence="7 10" id="KW-0547">Nucleotide-binding</keyword>
<dbReference type="FunFam" id="3.30.1490.50:FF:000002">
    <property type="entry name" value="Glutathione synthetase"/>
    <property type="match status" value="1"/>
</dbReference>
<evidence type="ECO:0000256" key="2">
    <source>
        <dbReference type="ARBA" id="ARBA00010385"/>
    </source>
</evidence>
<dbReference type="InterPro" id="IPR014049">
    <property type="entry name" value="Glutathione_synthase_N_euk"/>
</dbReference>
<dbReference type="GO" id="GO:0043295">
    <property type="term" value="F:glutathione binding"/>
    <property type="evidence" value="ECO:0007669"/>
    <property type="project" value="UniProtKB-UniRule"/>
</dbReference>
<feature type="binding site" evidence="13">
    <location>
        <begin position="230"/>
        <end position="232"/>
    </location>
    <ligand>
        <name>substrate</name>
    </ligand>
</feature>
<evidence type="ECO:0000256" key="8">
    <source>
        <dbReference type="ARBA" id="ARBA00022840"/>
    </source>
</evidence>
<feature type="binding site" evidence="12">
    <location>
        <position position="154"/>
    </location>
    <ligand>
        <name>Mg(2+)</name>
        <dbReference type="ChEBI" id="CHEBI:18420"/>
    </ligand>
</feature>
<feature type="binding site" evidence="13">
    <location>
        <begin position="158"/>
        <end position="161"/>
    </location>
    <ligand>
        <name>substrate</name>
    </ligand>
</feature>
<feature type="binding site" evidence="11">
    <location>
        <position position="132"/>
    </location>
    <ligand>
        <name>substrate</name>
    </ligand>
</feature>
<dbReference type="InterPro" id="IPR014709">
    <property type="entry name" value="Glutathione_synthase_C_euk"/>
</dbReference>
<dbReference type="InterPro" id="IPR014042">
    <property type="entry name" value="Glutathione_synthase_a-hlx"/>
</dbReference>
<feature type="domain" description="Glutathione synthase substrate-binding" evidence="14">
    <location>
        <begin position="220"/>
        <end position="326"/>
    </location>
</feature>
<dbReference type="GO" id="GO:0005829">
    <property type="term" value="C:cytosol"/>
    <property type="evidence" value="ECO:0007669"/>
    <property type="project" value="TreeGrafter"/>
</dbReference>
<feature type="binding site" evidence="11">
    <location>
        <position position="499"/>
    </location>
    <ligand>
        <name>substrate</name>
    </ligand>
</feature>
<feature type="binding site" evidence="13">
    <location>
        <begin position="510"/>
        <end position="511"/>
    </location>
    <ligand>
        <name>substrate</name>
    </ligand>
</feature>
<feature type="binding site" evidence="12">
    <location>
        <position position="407"/>
    </location>
    <ligand>
        <name>Mg(2+)</name>
        <dbReference type="ChEBI" id="CHEBI:18420"/>
    </ligand>
</feature>
<feature type="binding site" evidence="11">
    <location>
        <position position="501"/>
    </location>
    <ligand>
        <name>ATP</name>
        <dbReference type="ChEBI" id="CHEBI:30616"/>
    </ligand>
</feature>
<dbReference type="GeneID" id="28983857"/>
<dbReference type="InterPro" id="IPR004887">
    <property type="entry name" value="GSH_synth_subst-bd"/>
</dbReference>
<dbReference type="SUPFAM" id="SSF56059">
    <property type="entry name" value="Glutathione synthetase ATP-binding domain-like"/>
    <property type="match status" value="1"/>
</dbReference>
<accession>A0A0J0XM61</accession>
<keyword evidence="16" id="KW-1185">Reference proteome</keyword>
<comment type="cofactor">
    <cofactor evidence="10 12">
        <name>Mg(2+)</name>
        <dbReference type="ChEBI" id="CHEBI:18420"/>
    </cofactor>
    <text evidence="10 12">Binds 1 Mg(2+) ion per subunit.</text>
</comment>
<protein>
    <recommendedName>
        <fullName evidence="10">Glutathione synthetase</fullName>
        <shortName evidence="10">GSH-S</shortName>
        <ecNumber evidence="10">6.3.2.3</ecNumber>
    </recommendedName>
</protein>
<feature type="binding site" evidence="11">
    <location>
        <position position="507"/>
    </location>
    <ligand>
        <name>ATP</name>
        <dbReference type="ChEBI" id="CHEBI:30616"/>
    </ligand>
</feature>
<evidence type="ECO:0000256" key="3">
    <source>
        <dbReference type="ARBA" id="ARBA00011738"/>
    </source>
</evidence>
<dbReference type="UniPathway" id="UPA00142">
    <property type="reaction ID" value="UER00210"/>
</dbReference>
<gene>
    <name evidence="15" type="ORF">CC85DRAFT_285795</name>
</gene>
<dbReference type="Gene3D" id="1.10.1080.10">
    <property type="entry name" value="Glutathione Synthetase, Chain A, domain 3"/>
    <property type="match status" value="1"/>
</dbReference>
<evidence type="ECO:0000313" key="15">
    <source>
        <dbReference type="EMBL" id="KLT42206.1"/>
    </source>
</evidence>
<dbReference type="PANTHER" id="PTHR11130:SF0">
    <property type="entry name" value="GLUTATHIONE SYNTHETASE"/>
    <property type="match status" value="1"/>
</dbReference>
<keyword evidence="4 10" id="KW-0436">Ligase</keyword>
<keyword evidence="8 10" id="KW-0067">ATP-binding</keyword>
<evidence type="ECO:0000256" key="5">
    <source>
        <dbReference type="ARBA" id="ARBA00022684"/>
    </source>
</evidence>
<dbReference type="STRING" id="879819.A0A0J0XM61"/>
<sequence>MAPLPTWPPALTDAQQADLAFQSATYALANGFTLLPVPPKGERVPDIPTQVIAAPLSLLPTPFPRPAYVQAKSIQRLYNALYARVALDWEFLDGIMEQVAPVDDFQAELWNRWKAIRDEIKVTQPIQLGIFRSDYLLHEHGNYVGDKAHIKQVEFNTIAASFGALSQKASEMHRYLSEQTNYFHAHAQLNNPNAFVDNHSLEEISAGLAEGFNAYGNCDAVVLFVVQEGERNVFDQRALEYQLLKRHQIQVVRLTFAQIAQRGKLDDDKMFWLDNPLGKDALEVAVVYYRAAYTPADYTTSAEWDTRVLLERATAIKCPSMALQLAGAKKVQQVLAAPGVLEDMLLARARPDVGFGAGPGSLGQPDAAALRDTWTGLWPLDSSEQGQKALQLAREHPERFVLKPQREGGGNNIYRENIPPYLAHLEEEDKARPGTAPRREAYILMELIEPPTGLHNLLVRGGEGKPRLADVVSELGVYGVALFGGDVAPVNREAGTLLRTKGRESDEGGVAIGISSIDSPLLV</sequence>
<evidence type="ECO:0000256" key="9">
    <source>
        <dbReference type="ARBA" id="ARBA00022842"/>
    </source>
</evidence>
<feature type="binding site" evidence="11">
    <location>
        <begin position="403"/>
        <end position="412"/>
    </location>
    <ligand>
        <name>ATP</name>
        <dbReference type="ChEBI" id="CHEBI:30616"/>
    </ligand>
</feature>
<dbReference type="GO" id="GO:0004363">
    <property type="term" value="F:glutathione synthase activity"/>
    <property type="evidence" value="ECO:0007669"/>
    <property type="project" value="UniProtKB-UniRule"/>
</dbReference>
<comment type="similarity">
    <text evidence="2 10">Belongs to the eukaryotic GSH synthase family.</text>
</comment>